<keyword evidence="2" id="KW-1185">Reference proteome</keyword>
<accession>A0A2H3JLM8</accession>
<evidence type="ECO:0000313" key="2">
    <source>
        <dbReference type="Proteomes" id="UP000218811"/>
    </source>
</evidence>
<name>A0A2H3JLM8_WOLCO</name>
<protein>
    <submittedName>
        <fullName evidence="1">Uncharacterized protein</fullName>
    </submittedName>
</protein>
<evidence type="ECO:0000313" key="1">
    <source>
        <dbReference type="EMBL" id="PCH39699.1"/>
    </source>
</evidence>
<organism evidence="1 2">
    <name type="scientific">Wolfiporia cocos (strain MD-104)</name>
    <name type="common">Brown rot fungus</name>
    <dbReference type="NCBI Taxonomy" id="742152"/>
    <lineage>
        <taxon>Eukaryota</taxon>
        <taxon>Fungi</taxon>
        <taxon>Dikarya</taxon>
        <taxon>Basidiomycota</taxon>
        <taxon>Agaricomycotina</taxon>
        <taxon>Agaricomycetes</taxon>
        <taxon>Polyporales</taxon>
        <taxon>Phaeolaceae</taxon>
        <taxon>Wolfiporia</taxon>
    </lineage>
</organism>
<proteinExistence type="predicted"/>
<dbReference type="EMBL" id="KB468043">
    <property type="protein sequence ID" value="PCH39699.1"/>
    <property type="molecule type" value="Genomic_DNA"/>
</dbReference>
<gene>
    <name evidence="1" type="ORF">WOLCODRAFT_159663</name>
</gene>
<dbReference type="AlphaFoldDB" id="A0A2H3JLM8"/>
<reference evidence="1 2" key="1">
    <citation type="journal article" date="2012" name="Science">
        <title>The Paleozoic origin of enzymatic lignin decomposition reconstructed from 31 fungal genomes.</title>
        <authorList>
            <person name="Floudas D."/>
            <person name="Binder M."/>
            <person name="Riley R."/>
            <person name="Barry K."/>
            <person name="Blanchette R.A."/>
            <person name="Henrissat B."/>
            <person name="Martinez A.T."/>
            <person name="Otillar R."/>
            <person name="Spatafora J.W."/>
            <person name="Yadav J.S."/>
            <person name="Aerts A."/>
            <person name="Benoit I."/>
            <person name="Boyd A."/>
            <person name="Carlson A."/>
            <person name="Copeland A."/>
            <person name="Coutinho P.M."/>
            <person name="de Vries R.P."/>
            <person name="Ferreira P."/>
            <person name="Findley K."/>
            <person name="Foster B."/>
            <person name="Gaskell J."/>
            <person name="Glotzer D."/>
            <person name="Gorecki P."/>
            <person name="Heitman J."/>
            <person name="Hesse C."/>
            <person name="Hori C."/>
            <person name="Igarashi K."/>
            <person name="Jurgens J.A."/>
            <person name="Kallen N."/>
            <person name="Kersten P."/>
            <person name="Kohler A."/>
            <person name="Kuees U."/>
            <person name="Kumar T.K.A."/>
            <person name="Kuo A."/>
            <person name="LaButti K."/>
            <person name="Larrondo L.F."/>
            <person name="Lindquist E."/>
            <person name="Ling A."/>
            <person name="Lombard V."/>
            <person name="Lucas S."/>
            <person name="Lundell T."/>
            <person name="Martin R."/>
            <person name="McLaughlin D.J."/>
            <person name="Morgenstern I."/>
            <person name="Morin E."/>
            <person name="Murat C."/>
            <person name="Nagy L.G."/>
            <person name="Nolan M."/>
            <person name="Ohm R.A."/>
            <person name="Patyshakuliyeva A."/>
            <person name="Rokas A."/>
            <person name="Ruiz-Duenas F.J."/>
            <person name="Sabat G."/>
            <person name="Salamov A."/>
            <person name="Samejima M."/>
            <person name="Schmutz J."/>
            <person name="Slot J.C."/>
            <person name="St John F."/>
            <person name="Stenlid J."/>
            <person name="Sun H."/>
            <person name="Sun S."/>
            <person name="Syed K."/>
            <person name="Tsang A."/>
            <person name="Wiebenga A."/>
            <person name="Young D."/>
            <person name="Pisabarro A."/>
            <person name="Eastwood D.C."/>
            <person name="Martin F."/>
            <person name="Cullen D."/>
            <person name="Grigoriev I.V."/>
            <person name="Hibbett D.S."/>
        </authorList>
    </citation>
    <scope>NUCLEOTIDE SEQUENCE [LARGE SCALE GENOMIC DNA]</scope>
    <source>
        <strain evidence="1 2">MD-104</strain>
    </source>
</reference>
<sequence length="84" mass="9637">MSDNSITDKSTLPRSRSFHDLPVLSLDCTIASVFTYQELDNSPNKEQSEYILPLQYGTYQKLAYEPLLSDEHKISDDMSTKLFD</sequence>
<feature type="non-terminal residue" evidence="1">
    <location>
        <position position="84"/>
    </location>
</feature>
<dbReference type="Proteomes" id="UP000218811">
    <property type="component" value="Unassembled WGS sequence"/>
</dbReference>